<evidence type="ECO:0000313" key="2">
    <source>
        <dbReference type="EMBL" id="TKA81530.1"/>
    </source>
</evidence>
<dbReference type="EMBL" id="NAJQ01000050">
    <property type="protein sequence ID" value="TKA81530.1"/>
    <property type="molecule type" value="Genomic_DNA"/>
</dbReference>
<keyword evidence="3" id="KW-1185">Reference proteome</keyword>
<evidence type="ECO:0000256" key="1">
    <source>
        <dbReference type="SAM" id="MobiDB-lite"/>
    </source>
</evidence>
<feature type="compositionally biased region" description="Low complexity" evidence="1">
    <location>
        <begin position="489"/>
        <end position="502"/>
    </location>
</feature>
<name>A0A4U0XUY0_9PEZI</name>
<feature type="compositionally biased region" description="Acidic residues" evidence="1">
    <location>
        <begin position="738"/>
        <end position="748"/>
    </location>
</feature>
<reference evidence="2 3" key="1">
    <citation type="submission" date="2017-03" db="EMBL/GenBank/DDBJ databases">
        <title>Genomes of endolithic fungi from Antarctica.</title>
        <authorList>
            <person name="Coleine C."/>
            <person name="Masonjones S."/>
            <person name="Stajich J.E."/>
        </authorList>
    </citation>
    <scope>NUCLEOTIDE SEQUENCE [LARGE SCALE GENOMIC DNA]</scope>
    <source>
        <strain evidence="2 3">CCFEE 5184</strain>
    </source>
</reference>
<proteinExistence type="predicted"/>
<evidence type="ECO:0000313" key="3">
    <source>
        <dbReference type="Proteomes" id="UP000309340"/>
    </source>
</evidence>
<feature type="compositionally biased region" description="Basic and acidic residues" evidence="1">
    <location>
        <begin position="448"/>
        <end position="457"/>
    </location>
</feature>
<sequence length="766" mass="83338">MDDDIAKETATMPGTMERDADGHVLGGTTHVDEADTDGSTDMCISESDSEVEDEMPLLPSDGPPVDVTNVQRGYLDYRHSYPGALLSYGPQPAPVIMPQHPVESSGTGTASVSPHIPSAPVNSPVTDYCPSAPVNSPATDYSPSGVPEQDYSYQQALIYPDHHHQPYSYSSYTNDPAHPAVHDPRPAPTLAMHAFVHCFTSFFRAYQPALITFATLTSQYNAGVIDSGHFYVSVYQLLYRTQALELMQEFCQFAPKHWLGKDLGWFHRAIEQKFDDDLWAQARVRAMLMGEDMGEVTEAMAGSTTDNAEEGDDGAAGPAMETGLPESAAEHQLPEAEVSGTQQIVTLKVGRAPLQILAHKGVCVLNAKKGKEKDAVTPKPKLKSRRVSTYDQGGRLLPLSRATSPQSVLKRKRAAALRMNVLRPTKKKVPVNGFRASGGKTVSGNGRMGREGRDVGHEMGLSDGADGDGPQSKNDEIRRGEAMEQQAMELESSSSLTESESSPAGAANDEVDSYEDETGAIASAAEDARARGEPSPSKGAPALTLSGKEIETETFDLAEPDTQAETETEDGLESDPEYKEQMANPRATSHAADHEYVGPIYLTRRAILARIEKPYIHLACEQGFPHPQDVRGHHTKCFVTRKRKGKAAPKDVPEWDAHESCKIGYTELMYTKVLEGYVVLDQASVDRIEKAVKTGVAFLKAKKEKIEAEGGGEVETRVWKGIVRKGRGKRKAKRSYSAEDETGDDGDGESMRPPPPKRQYVRAGPD</sequence>
<feature type="compositionally biased region" description="Basic and acidic residues" evidence="1">
    <location>
        <begin position="473"/>
        <end position="482"/>
    </location>
</feature>
<feature type="region of interest" description="Disordered" evidence="1">
    <location>
        <begin position="430"/>
        <end position="589"/>
    </location>
</feature>
<dbReference type="Proteomes" id="UP000309340">
    <property type="component" value="Unassembled WGS sequence"/>
</dbReference>
<dbReference type="STRING" id="329884.A0A4U0XUY0"/>
<feature type="compositionally biased region" description="Acidic residues" evidence="1">
    <location>
        <begin position="552"/>
        <end position="575"/>
    </location>
</feature>
<feature type="region of interest" description="Disordered" evidence="1">
    <location>
        <begin position="1"/>
        <end position="66"/>
    </location>
</feature>
<gene>
    <name evidence="2" type="ORF">B0A55_02986</name>
</gene>
<feature type="region of interest" description="Disordered" evidence="1">
    <location>
        <begin position="302"/>
        <end position="322"/>
    </location>
</feature>
<dbReference type="OrthoDB" id="3644322at2759"/>
<feature type="region of interest" description="Disordered" evidence="1">
    <location>
        <begin position="717"/>
        <end position="766"/>
    </location>
</feature>
<feature type="compositionally biased region" description="Acidic residues" evidence="1">
    <location>
        <begin position="509"/>
        <end position="518"/>
    </location>
</feature>
<accession>A0A4U0XUY0</accession>
<feature type="compositionally biased region" description="Basic residues" evidence="1">
    <location>
        <begin position="722"/>
        <end position="734"/>
    </location>
</feature>
<comment type="caution">
    <text evidence="2">The sequence shown here is derived from an EMBL/GenBank/DDBJ whole genome shotgun (WGS) entry which is preliminary data.</text>
</comment>
<dbReference type="AlphaFoldDB" id="A0A4U0XUY0"/>
<protein>
    <submittedName>
        <fullName evidence="2">Uncharacterized protein</fullName>
    </submittedName>
</protein>
<organism evidence="2 3">
    <name type="scientific">Friedmanniomyces simplex</name>
    <dbReference type="NCBI Taxonomy" id="329884"/>
    <lineage>
        <taxon>Eukaryota</taxon>
        <taxon>Fungi</taxon>
        <taxon>Dikarya</taxon>
        <taxon>Ascomycota</taxon>
        <taxon>Pezizomycotina</taxon>
        <taxon>Dothideomycetes</taxon>
        <taxon>Dothideomycetidae</taxon>
        <taxon>Mycosphaerellales</taxon>
        <taxon>Teratosphaeriaceae</taxon>
        <taxon>Friedmanniomyces</taxon>
    </lineage>
</organism>